<keyword evidence="4" id="KW-0004">4Fe-4S</keyword>
<evidence type="ECO:0000259" key="9">
    <source>
        <dbReference type="PROSITE" id="PS51669"/>
    </source>
</evidence>
<dbReference type="Gene3D" id="3.40.50.740">
    <property type="match status" value="1"/>
</dbReference>
<sequence>MTSPDRQVASMSLTKTFLSWPVLRQVTQGDFLGRGPAVTSAKTRAWTARTETADRVVQSVCPYCAVGCGQRIYVKDEKVIQIEGDPDSPHSRGRLCPKGSASEQLVNAPGRPTTVLYRRPGGTDWEPLARDTAIDMIAERFVAARRAHWQDTDEHGRPLRRTMGIASLGGATLDNEENYLIKKLFTAAGAIQIENQARI</sequence>
<dbReference type="SMART" id="SM00926">
    <property type="entry name" value="Molybdop_Fe4S4"/>
    <property type="match status" value="1"/>
</dbReference>
<evidence type="ECO:0000256" key="7">
    <source>
        <dbReference type="ARBA" id="ARBA00023004"/>
    </source>
</evidence>
<organism evidence="10 11">
    <name type="scientific">Nostocoides vanveenii</name>
    <dbReference type="NCBI Taxonomy" id="330835"/>
    <lineage>
        <taxon>Bacteria</taxon>
        <taxon>Bacillati</taxon>
        <taxon>Actinomycetota</taxon>
        <taxon>Actinomycetes</taxon>
        <taxon>Micrococcales</taxon>
        <taxon>Intrasporangiaceae</taxon>
        <taxon>Nostocoides</taxon>
    </lineage>
</organism>
<evidence type="ECO:0000256" key="8">
    <source>
        <dbReference type="ARBA" id="ARBA00023014"/>
    </source>
</evidence>
<keyword evidence="7" id="KW-0408">Iron</keyword>
<evidence type="ECO:0000313" key="11">
    <source>
        <dbReference type="Proteomes" id="UP001501475"/>
    </source>
</evidence>
<accession>A0ABN2KQP2</accession>
<dbReference type="Gene3D" id="2.20.25.90">
    <property type="entry name" value="ADC-like domains"/>
    <property type="match status" value="1"/>
</dbReference>
<dbReference type="InterPro" id="IPR006963">
    <property type="entry name" value="Mopterin_OxRdtase_4Fe-4S_dom"/>
</dbReference>
<comment type="subcellular location">
    <subcellularLocation>
        <location evidence="2">Cell envelope</location>
    </subcellularLocation>
</comment>
<keyword evidence="8" id="KW-0411">Iron-sulfur</keyword>
<proteinExistence type="inferred from homology"/>
<dbReference type="SUPFAM" id="SSF53706">
    <property type="entry name" value="Formate dehydrogenase/DMSO reductase, domains 1-3"/>
    <property type="match status" value="1"/>
</dbReference>
<comment type="cofactor">
    <cofactor evidence="1">
        <name>[4Fe-4S] cluster</name>
        <dbReference type="ChEBI" id="CHEBI:49883"/>
    </cofactor>
</comment>
<dbReference type="Proteomes" id="UP001501475">
    <property type="component" value="Unassembled WGS sequence"/>
</dbReference>
<evidence type="ECO:0000256" key="5">
    <source>
        <dbReference type="ARBA" id="ARBA00022723"/>
    </source>
</evidence>
<evidence type="ECO:0000256" key="6">
    <source>
        <dbReference type="ARBA" id="ARBA00023002"/>
    </source>
</evidence>
<reference evidence="10 11" key="1">
    <citation type="journal article" date="2019" name="Int. J. Syst. Evol. Microbiol.">
        <title>The Global Catalogue of Microorganisms (GCM) 10K type strain sequencing project: providing services to taxonomists for standard genome sequencing and annotation.</title>
        <authorList>
            <consortium name="The Broad Institute Genomics Platform"/>
            <consortium name="The Broad Institute Genome Sequencing Center for Infectious Disease"/>
            <person name="Wu L."/>
            <person name="Ma J."/>
        </authorList>
    </citation>
    <scope>NUCLEOTIDE SEQUENCE [LARGE SCALE GENOMIC DNA]</scope>
    <source>
        <strain evidence="10 11">JCM 15591</strain>
    </source>
</reference>
<comment type="caution">
    <text evidence="10">The sequence shown here is derived from an EMBL/GenBank/DDBJ whole genome shotgun (WGS) entry which is preliminary data.</text>
</comment>
<evidence type="ECO:0000256" key="3">
    <source>
        <dbReference type="ARBA" id="ARBA00010312"/>
    </source>
</evidence>
<feature type="domain" description="4Fe-4S Mo/W bis-MGD-type" evidence="9">
    <location>
        <begin position="54"/>
        <end position="110"/>
    </location>
</feature>
<comment type="similarity">
    <text evidence="3">Belongs to the prokaryotic molybdopterin-containing oxidoreductase family.</text>
</comment>
<evidence type="ECO:0000256" key="2">
    <source>
        <dbReference type="ARBA" id="ARBA00004196"/>
    </source>
</evidence>
<dbReference type="EMBL" id="BAAAPN010000052">
    <property type="protein sequence ID" value="GAA1763231.1"/>
    <property type="molecule type" value="Genomic_DNA"/>
</dbReference>
<dbReference type="Pfam" id="PF04879">
    <property type="entry name" value="Molybdop_Fe4S4"/>
    <property type="match status" value="1"/>
</dbReference>
<keyword evidence="6" id="KW-0560">Oxidoreductase</keyword>
<evidence type="ECO:0000256" key="1">
    <source>
        <dbReference type="ARBA" id="ARBA00001966"/>
    </source>
</evidence>
<evidence type="ECO:0000313" key="10">
    <source>
        <dbReference type="EMBL" id="GAA1763231.1"/>
    </source>
</evidence>
<evidence type="ECO:0000256" key="4">
    <source>
        <dbReference type="ARBA" id="ARBA00022485"/>
    </source>
</evidence>
<dbReference type="PROSITE" id="PS51669">
    <property type="entry name" value="4FE4S_MOW_BIS_MGD"/>
    <property type="match status" value="1"/>
</dbReference>
<gene>
    <name evidence="10" type="ORF">GCM10009810_23080</name>
</gene>
<keyword evidence="5" id="KW-0479">Metal-binding</keyword>
<dbReference type="PANTHER" id="PTHR43598:SF1">
    <property type="entry name" value="FORMATE DEHYDROGENASE-O MAJOR SUBUNIT"/>
    <property type="match status" value="1"/>
</dbReference>
<name>A0ABN2KQP2_9MICO</name>
<protein>
    <submittedName>
        <fullName evidence="10">Dehydrogenase</fullName>
    </submittedName>
</protein>
<keyword evidence="11" id="KW-1185">Reference proteome</keyword>
<dbReference type="PANTHER" id="PTHR43598">
    <property type="entry name" value="TUNGSTEN-CONTAINING FORMYLMETHANOFURAN DEHYDROGENASE 2 SUBUNIT B"/>
    <property type="match status" value="1"/>
</dbReference>